<accession>A0ABP6Z9K2</accession>
<gene>
    <name evidence="10" type="ORF">GCM10022223_16520</name>
</gene>
<evidence type="ECO:0000259" key="9">
    <source>
        <dbReference type="Pfam" id="PF08533"/>
    </source>
</evidence>
<dbReference type="EC" id="3.2.1.23" evidence="3 6"/>
<dbReference type="PANTHER" id="PTHR36447:SF1">
    <property type="entry name" value="BETA-GALACTOSIDASE GANA"/>
    <property type="match status" value="1"/>
</dbReference>
<dbReference type="SUPFAM" id="SSF51445">
    <property type="entry name" value="(Trans)glycosidases"/>
    <property type="match status" value="1"/>
</dbReference>
<dbReference type="Pfam" id="PF08532">
    <property type="entry name" value="Glyco_hydro_42M"/>
    <property type="match status" value="1"/>
</dbReference>
<comment type="caution">
    <text evidence="10">The sequence shown here is derived from an EMBL/GenBank/DDBJ whole genome shotgun (WGS) entry which is preliminary data.</text>
</comment>
<protein>
    <recommendedName>
        <fullName evidence="3 6">Beta-galactosidase</fullName>
        <shortName evidence="6">Beta-gal</shortName>
        <ecNumber evidence="3 6">3.2.1.23</ecNumber>
    </recommendedName>
</protein>
<evidence type="ECO:0000313" key="11">
    <source>
        <dbReference type="Proteomes" id="UP001501074"/>
    </source>
</evidence>
<dbReference type="Gene3D" id="3.20.20.80">
    <property type="entry name" value="Glycosidases"/>
    <property type="match status" value="1"/>
</dbReference>
<evidence type="ECO:0000256" key="1">
    <source>
        <dbReference type="ARBA" id="ARBA00001412"/>
    </source>
</evidence>
<evidence type="ECO:0000259" key="8">
    <source>
        <dbReference type="Pfam" id="PF08532"/>
    </source>
</evidence>
<dbReference type="SUPFAM" id="SSF52317">
    <property type="entry name" value="Class I glutamine amidotransferase-like"/>
    <property type="match status" value="1"/>
</dbReference>
<reference evidence="11" key="1">
    <citation type="journal article" date="2019" name="Int. J. Syst. Evol. Microbiol.">
        <title>The Global Catalogue of Microorganisms (GCM) 10K type strain sequencing project: providing services to taxonomists for standard genome sequencing and annotation.</title>
        <authorList>
            <consortium name="The Broad Institute Genomics Platform"/>
            <consortium name="The Broad Institute Genome Sequencing Center for Infectious Disease"/>
            <person name="Wu L."/>
            <person name="Ma J."/>
        </authorList>
    </citation>
    <scope>NUCLEOTIDE SEQUENCE [LARGE SCALE GENOMIC DNA]</scope>
    <source>
        <strain evidence="11">JCM 16902</strain>
    </source>
</reference>
<feature type="domain" description="Beta-galactosidase C-terminal" evidence="9">
    <location>
        <begin position="605"/>
        <end position="660"/>
    </location>
</feature>
<comment type="similarity">
    <text evidence="2 6">Belongs to the glycosyl hydrolase 42 family.</text>
</comment>
<keyword evidence="4 6" id="KW-0378">Hydrolase</keyword>
<dbReference type="Pfam" id="PF08533">
    <property type="entry name" value="Glyco_hydro_42C"/>
    <property type="match status" value="1"/>
</dbReference>
<keyword evidence="5 6" id="KW-0326">Glycosidase</keyword>
<dbReference type="CDD" id="cd03143">
    <property type="entry name" value="A4_beta-galactosidase_middle_domain"/>
    <property type="match status" value="1"/>
</dbReference>
<dbReference type="InterPro" id="IPR017853">
    <property type="entry name" value="GH"/>
</dbReference>
<evidence type="ECO:0000256" key="3">
    <source>
        <dbReference type="ARBA" id="ARBA00012756"/>
    </source>
</evidence>
<comment type="catalytic activity">
    <reaction evidence="1 6">
        <text>Hydrolysis of terminal non-reducing beta-D-galactose residues in beta-D-galactosides.</text>
        <dbReference type="EC" id="3.2.1.23"/>
    </reaction>
</comment>
<sequence>MRLVEGLVYGGDYNPEQWTRDTWAQDVALMRVAGVNLVTLGVFSWGLIETADNVFDFGWLDEIVGLLHENGIGIDLATPTAAPPSWLHTAHPEILPFDADLYQQPPGGRNAWCPSSPVFRDYALRIAGQLARRYGDHPAVRLWHVGNELGGGNARCYCDVSAVAFREWLAQRHGTVEAVNQAWGTAFWGHRFNTFEEIQPPRGKHGAPSPGLFLDYERYSSDALLAHYRAEREVIQQFSEAPVTTNLMVGPGAQIVDYARWAPHTDIVANDHYTLVDDPDRAIELACSGDRMRGMSPDRKPWLLMEHSTGGPSWQQRNRAKDPGEIARNALAHVARGSDGAMFFQWRASTAGAEQFHSAMLPHAGTRSRVWREVVELGGHLRSLAEVAGSRVEPARVAMVVDDESGWYLQHGLKPHRGLRYGHELRAWHKALWQRQVLADLVPPWADLDSYDLVLVPGLILVDDEVAARLSAVPERGGTLLVTYLSGVCGPTGEVRTGGYPGAFRDVLGIFTDEFYPLQATEEVPLDDGGVVRDWTERVQLDGASAVISYAGSSLAGGPAVTRRAVGEGAAWYVSAALPESSIGAITDRLVAETGLTRTVEAPAGLEAVRRLGDDASYLFLINHRDTAVEVATSGLDLLTDEKVGPSTMVPAGGVRVVRESATSSPVRDRAGSSQ</sequence>
<dbReference type="InterPro" id="IPR013780">
    <property type="entry name" value="Glyco_hydro_b"/>
</dbReference>
<dbReference type="RefSeq" id="WP_231485252.1">
    <property type="nucleotide sequence ID" value="NZ_BAAAZO010000002.1"/>
</dbReference>
<dbReference type="InterPro" id="IPR003476">
    <property type="entry name" value="Glyco_hydro_42"/>
</dbReference>
<feature type="domain" description="Glycoside hydrolase family 42 N-terminal" evidence="7">
    <location>
        <begin position="12"/>
        <end position="383"/>
    </location>
</feature>
<dbReference type="InterPro" id="IPR013529">
    <property type="entry name" value="Glyco_hydro_42_N"/>
</dbReference>
<evidence type="ECO:0000256" key="5">
    <source>
        <dbReference type="ARBA" id="ARBA00023295"/>
    </source>
</evidence>
<dbReference type="InterPro" id="IPR029062">
    <property type="entry name" value="Class_I_gatase-like"/>
</dbReference>
<dbReference type="Pfam" id="PF02449">
    <property type="entry name" value="Glyco_hydro_42"/>
    <property type="match status" value="1"/>
</dbReference>
<keyword evidence="11" id="KW-1185">Reference proteome</keyword>
<evidence type="ECO:0000256" key="4">
    <source>
        <dbReference type="ARBA" id="ARBA00022801"/>
    </source>
</evidence>
<dbReference type="Gene3D" id="3.40.50.880">
    <property type="match status" value="1"/>
</dbReference>
<dbReference type="Gene3D" id="2.60.40.1180">
    <property type="entry name" value="Golgi alpha-mannosidase II"/>
    <property type="match status" value="1"/>
</dbReference>
<dbReference type="Proteomes" id="UP001501074">
    <property type="component" value="Unassembled WGS sequence"/>
</dbReference>
<name>A0ABP6Z9K2_9ACTN</name>
<dbReference type="EMBL" id="BAAAZO010000002">
    <property type="protein sequence ID" value="GAA3601506.1"/>
    <property type="molecule type" value="Genomic_DNA"/>
</dbReference>
<dbReference type="PANTHER" id="PTHR36447">
    <property type="entry name" value="BETA-GALACTOSIDASE GANA"/>
    <property type="match status" value="1"/>
</dbReference>
<dbReference type="PIRSF" id="PIRSF001084">
    <property type="entry name" value="B-galactosidase"/>
    <property type="match status" value="1"/>
</dbReference>
<evidence type="ECO:0000259" key="7">
    <source>
        <dbReference type="Pfam" id="PF02449"/>
    </source>
</evidence>
<proteinExistence type="inferred from homology"/>
<evidence type="ECO:0000256" key="2">
    <source>
        <dbReference type="ARBA" id="ARBA00005940"/>
    </source>
</evidence>
<dbReference type="InterPro" id="IPR013739">
    <property type="entry name" value="Beta_galactosidase_C"/>
</dbReference>
<evidence type="ECO:0000313" key="10">
    <source>
        <dbReference type="EMBL" id="GAA3601506.1"/>
    </source>
</evidence>
<organism evidence="10 11">
    <name type="scientific">Kineosporia mesophila</name>
    <dbReference type="NCBI Taxonomy" id="566012"/>
    <lineage>
        <taxon>Bacteria</taxon>
        <taxon>Bacillati</taxon>
        <taxon>Actinomycetota</taxon>
        <taxon>Actinomycetes</taxon>
        <taxon>Kineosporiales</taxon>
        <taxon>Kineosporiaceae</taxon>
        <taxon>Kineosporia</taxon>
    </lineage>
</organism>
<feature type="domain" description="Beta-galactosidase trimerisation" evidence="8">
    <location>
        <begin position="395"/>
        <end position="596"/>
    </location>
</feature>
<evidence type="ECO:0000256" key="6">
    <source>
        <dbReference type="PIRNR" id="PIRNR001084"/>
    </source>
</evidence>
<dbReference type="InterPro" id="IPR013738">
    <property type="entry name" value="Beta_galactosidase_Trimer"/>
</dbReference>